<evidence type="ECO:0000256" key="4">
    <source>
        <dbReference type="ARBA" id="ARBA00022695"/>
    </source>
</evidence>
<organism evidence="10 11">
    <name type="scientific">Candidatus Uhrbacteria bacterium CG10_big_fil_rev_8_21_14_0_10_48_16</name>
    <dbReference type="NCBI Taxonomy" id="1975038"/>
    <lineage>
        <taxon>Bacteria</taxon>
        <taxon>Candidatus Uhriibacteriota</taxon>
    </lineage>
</organism>
<dbReference type="SUPFAM" id="SSF53448">
    <property type="entry name" value="Nucleotide-diphospho-sugar transferases"/>
    <property type="match status" value="1"/>
</dbReference>
<comment type="similarity">
    <text evidence="1">In the C-terminal section; belongs to the transferase hexapeptide repeat family.</text>
</comment>
<evidence type="ECO:0000256" key="1">
    <source>
        <dbReference type="ARBA" id="ARBA00007707"/>
    </source>
</evidence>
<name>A0A2M8LHQ5_9BACT</name>
<dbReference type="InterPro" id="IPR050065">
    <property type="entry name" value="GlmU-like"/>
</dbReference>
<keyword evidence="4" id="KW-0548">Nucleotidyltransferase</keyword>
<dbReference type="EMBL" id="PFEU01000008">
    <property type="protein sequence ID" value="PJE76973.1"/>
    <property type="molecule type" value="Genomic_DNA"/>
</dbReference>
<evidence type="ECO:0000256" key="5">
    <source>
        <dbReference type="ARBA" id="ARBA00023315"/>
    </source>
</evidence>
<comment type="catalytic activity">
    <reaction evidence="6">
        <text>alpha-D-glucosamine 1-phosphate + acetyl-CoA = N-acetyl-alpha-D-glucosamine 1-phosphate + CoA + H(+)</text>
        <dbReference type="Rhea" id="RHEA:13725"/>
        <dbReference type="ChEBI" id="CHEBI:15378"/>
        <dbReference type="ChEBI" id="CHEBI:57287"/>
        <dbReference type="ChEBI" id="CHEBI:57288"/>
        <dbReference type="ChEBI" id="CHEBI:57776"/>
        <dbReference type="ChEBI" id="CHEBI:58516"/>
        <dbReference type="EC" id="2.3.1.157"/>
    </reaction>
</comment>
<comment type="function">
    <text evidence="8">Catalyzes the last two sequential reactions in the de novo biosynthetic pathway for UDP-N-acetylglucosamine (UDP-GlcNAc). The C-terminal domain catalyzes the transfer of acetyl group from acetyl coenzyme A to glucosamine-1-phosphate (GlcN-1-P) to produce N-acetylglucosamine-1-phosphate (GlcNAc-1-P), which is converted into UDP-GlcNAc by the transfer of uridine 5-monophosphate (from uridine 5-triphosphate), a reaction catalyzed by the N-terminal domain.</text>
</comment>
<dbReference type="GO" id="GO:0003977">
    <property type="term" value="F:UDP-N-acetylglucosamine diphosphorylase activity"/>
    <property type="evidence" value="ECO:0007669"/>
    <property type="project" value="UniProtKB-EC"/>
</dbReference>
<comment type="similarity">
    <text evidence="2">In the N-terminal section; belongs to the N-acetylglucosamine-1-phosphate uridyltransferase family.</text>
</comment>
<evidence type="ECO:0000256" key="8">
    <source>
        <dbReference type="ARBA" id="ARBA00049628"/>
    </source>
</evidence>
<keyword evidence="5" id="KW-0012">Acyltransferase</keyword>
<sequence length="252" mass="28326">MTFRFIILAAGKGSRMKQDLPKALTPIGGKPILQYLYESIQATGLDPDPIVVIGPERVPLCETFGGSCHYVVQEKQLGTGHAVAVTQEAVGSADAVMVLYGDHPFITSESLLKLTQRHQDRGNVVTMMTTHLQDFEGWRKAFLYWSRIVRGEDGHIVRDVQYKDATEEDKKITEVNPCLYCFDANWLWKNITFLKNENAQQEYYLTDLIALAVEQGQTLSSIEVAPEEVIGINTQDERDIAEALLAKRYEST</sequence>
<dbReference type="PANTHER" id="PTHR43584">
    <property type="entry name" value="NUCLEOTIDYL TRANSFERASE"/>
    <property type="match status" value="1"/>
</dbReference>
<keyword evidence="3" id="KW-0808">Transferase</keyword>
<dbReference type="Gene3D" id="3.90.550.10">
    <property type="entry name" value="Spore Coat Polysaccharide Biosynthesis Protein SpsA, Chain A"/>
    <property type="match status" value="1"/>
</dbReference>
<dbReference type="PANTHER" id="PTHR43584:SF3">
    <property type="entry name" value="BIFUNCTIONAL PROTEIN GLMU"/>
    <property type="match status" value="1"/>
</dbReference>
<dbReference type="InterPro" id="IPR029044">
    <property type="entry name" value="Nucleotide-diphossugar_trans"/>
</dbReference>
<dbReference type="Proteomes" id="UP000231436">
    <property type="component" value="Unassembled WGS sequence"/>
</dbReference>
<accession>A0A2M8LHQ5</accession>
<comment type="caution">
    <text evidence="10">The sequence shown here is derived from an EMBL/GenBank/DDBJ whole genome shotgun (WGS) entry which is preliminary data.</text>
</comment>
<gene>
    <name evidence="10" type="ORF">COV05_02150</name>
</gene>
<evidence type="ECO:0000256" key="3">
    <source>
        <dbReference type="ARBA" id="ARBA00022679"/>
    </source>
</evidence>
<evidence type="ECO:0000259" key="9">
    <source>
        <dbReference type="Pfam" id="PF12804"/>
    </source>
</evidence>
<evidence type="ECO:0000313" key="10">
    <source>
        <dbReference type="EMBL" id="PJE76973.1"/>
    </source>
</evidence>
<dbReference type="CDD" id="cd02540">
    <property type="entry name" value="GT2_GlmU_N_bac"/>
    <property type="match status" value="1"/>
</dbReference>
<proteinExistence type="inferred from homology"/>
<dbReference type="Pfam" id="PF12804">
    <property type="entry name" value="NTP_transf_3"/>
    <property type="match status" value="1"/>
</dbReference>
<dbReference type="GO" id="GO:0019134">
    <property type="term" value="F:glucosamine-1-phosphate N-acetyltransferase activity"/>
    <property type="evidence" value="ECO:0007669"/>
    <property type="project" value="UniProtKB-EC"/>
</dbReference>
<comment type="catalytic activity">
    <reaction evidence="7">
        <text>N-acetyl-alpha-D-glucosamine 1-phosphate + UTP + H(+) = UDP-N-acetyl-alpha-D-glucosamine + diphosphate</text>
        <dbReference type="Rhea" id="RHEA:13509"/>
        <dbReference type="ChEBI" id="CHEBI:15378"/>
        <dbReference type="ChEBI" id="CHEBI:33019"/>
        <dbReference type="ChEBI" id="CHEBI:46398"/>
        <dbReference type="ChEBI" id="CHEBI:57705"/>
        <dbReference type="ChEBI" id="CHEBI:57776"/>
        <dbReference type="EC" id="2.7.7.23"/>
    </reaction>
</comment>
<reference evidence="11" key="1">
    <citation type="submission" date="2017-09" db="EMBL/GenBank/DDBJ databases">
        <title>Depth-based differentiation of microbial function through sediment-hosted aquifers and enrichment of novel symbionts in the deep terrestrial subsurface.</title>
        <authorList>
            <person name="Probst A.J."/>
            <person name="Ladd B."/>
            <person name="Jarett J.K."/>
            <person name="Geller-Mcgrath D.E."/>
            <person name="Sieber C.M.K."/>
            <person name="Emerson J.B."/>
            <person name="Anantharaman K."/>
            <person name="Thomas B.C."/>
            <person name="Malmstrom R."/>
            <person name="Stieglmeier M."/>
            <person name="Klingl A."/>
            <person name="Woyke T."/>
            <person name="Ryan C.M."/>
            <person name="Banfield J.F."/>
        </authorList>
    </citation>
    <scope>NUCLEOTIDE SEQUENCE [LARGE SCALE GENOMIC DNA]</scope>
</reference>
<evidence type="ECO:0000313" key="11">
    <source>
        <dbReference type="Proteomes" id="UP000231436"/>
    </source>
</evidence>
<feature type="domain" description="MobA-like NTP transferase" evidence="9">
    <location>
        <begin position="6"/>
        <end position="130"/>
    </location>
</feature>
<evidence type="ECO:0000256" key="6">
    <source>
        <dbReference type="ARBA" id="ARBA00048247"/>
    </source>
</evidence>
<evidence type="ECO:0000256" key="2">
    <source>
        <dbReference type="ARBA" id="ARBA00007947"/>
    </source>
</evidence>
<evidence type="ECO:0000256" key="7">
    <source>
        <dbReference type="ARBA" id="ARBA00048493"/>
    </source>
</evidence>
<dbReference type="AlphaFoldDB" id="A0A2M8LHQ5"/>
<protein>
    <recommendedName>
        <fullName evidence="9">MobA-like NTP transferase domain-containing protein</fullName>
    </recommendedName>
</protein>
<dbReference type="InterPro" id="IPR025877">
    <property type="entry name" value="MobA-like_NTP_Trfase"/>
</dbReference>